<organism evidence="3 4">
    <name type="scientific">Gymnopus androsaceus JB14</name>
    <dbReference type="NCBI Taxonomy" id="1447944"/>
    <lineage>
        <taxon>Eukaryota</taxon>
        <taxon>Fungi</taxon>
        <taxon>Dikarya</taxon>
        <taxon>Basidiomycota</taxon>
        <taxon>Agaricomycotina</taxon>
        <taxon>Agaricomycetes</taxon>
        <taxon>Agaricomycetidae</taxon>
        <taxon>Agaricales</taxon>
        <taxon>Marasmiineae</taxon>
        <taxon>Omphalotaceae</taxon>
        <taxon>Gymnopus</taxon>
    </lineage>
</organism>
<sequence length="180" mass="20058">MGASQSKSNAGDAVFRSEIPVQFSPDVVEQLSERQASATPTPERQSTLDEHIRSRIQSEVKQLRKAEEQVQHEIQLALEKENLDREKAMAGEVSGEQEAGVGSVKSSAALLGDLEETRSKIDRFQSRKSLADYPELKAGQEALVSCYKSHVTSSLECWKEVANFRNSVAQLEKDYFKTLQ</sequence>
<feature type="region of interest" description="Disordered" evidence="2">
    <location>
        <begin position="26"/>
        <end position="50"/>
    </location>
</feature>
<gene>
    <name evidence="3" type="ORF">BT96DRAFT_933634</name>
</gene>
<accession>A0A6A4ICV8</accession>
<dbReference type="Proteomes" id="UP000799118">
    <property type="component" value="Unassembled WGS sequence"/>
</dbReference>
<reference evidence="3" key="1">
    <citation type="journal article" date="2019" name="Environ. Microbiol.">
        <title>Fungal ecological strategies reflected in gene transcription - a case study of two litter decomposers.</title>
        <authorList>
            <person name="Barbi F."/>
            <person name="Kohler A."/>
            <person name="Barry K."/>
            <person name="Baskaran P."/>
            <person name="Daum C."/>
            <person name="Fauchery L."/>
            <person name="Ihrmark K."/>
            <person name="Kuo A."/>
            <person name="LaButti K."/>
            <person name="Lipzen A."/>
            <person name="Morin E."/>
            <person name="Grigoriev I.V."/>
            <person name="Henrissat B."/>
            <person name="Lindahl B."/>
            <person name="Martin F."/>
        </authorList>
    </citation>
    <scope>NUCLEOTIDE SEQUENCE</scope>
    <source>
        <strain evidence="3">JB14</strain>
    </source>
</reference>
<dbReference type="Pfam" id="PF07956">
    <property type="entry name" value="DUF1690"/>
    <property type="match status" value="1"/>
</dbReference>
<evidence type="ECO:0000313" key="3">
    <source>
        <dbReference type="EMBL" id="KAE9406967.1"/>
    </source>
</evidence>
<keyword evidence="1" id="KW-0175">Coiled coil</keyword>
<protein>
    <recommendedName>
        <fullName evidence="5">DUF1690-domain-containing protein</fullName>
    </recommendedName>
</protein>
<evidence type="ECO:0000313" key="4">
    <source>
        <dbReference type="Proteomes" id="UP000799118"/>
    </source>
</evidence>
<feature type="coiled-coil region" evidence="1">
    <location>
        <begin position="53"/>
        <end position="80"/>
    </location>
</feature>
<feature type="compositionally biased region" description="Polar residues" evidence="2">
    <location>
        <begin position="33"/>
        <end position="45"/>
    </location>
</feature>
<evidence type="ECO:0000256" key="1">
    <source>
        <dbReference type="SAM" id="Coils"/>
    </source>
</evidence>
<dbReference type="EMBL" id="ML769398">
    <property type="protein sequence ID" value="KAE9406967.1"/>
    <property type="molecule type" value="Genomic_DNA"/>
</dbReference>
<dbReference type="InterPro" id="IPR012471">
    <property type="entry name" value="DUF1690"/>
</dbReference>
<dbReference type="AlphaFoldDB" id="A0A6A4ICV8"/>
<name>A0A6A4ICV8_9AGAR</name>
<keyword evidence="4" id="KW-1185">Reference proteome</keyword>
<evidence type="ECO:0000256" key="2">
    <source>
        <dbReference type="SAM" id="MobiDB-lite"/>
    </source>
</evidence>
<proteinExistence type="predicted"/>
<evidence type="ECO:0008006" key="5">
    <source>
        <dbReference type="Google" id="ProtNLM"/>
    </source>
</evidence>
<dbReference type="OrthoDB" id="5544375at2759"/>